<evidence type="ECO:0000313" key="3">
    <source>
        <dbReference type="Proteomes" id="UP000696485"/>
    </source>
</evidence>
<feature type="compositionally biased region" description="Low complexity" evidence="1">
    <location>
        <begin position="282"/>
        <end position="312"/>
    </location>
</feature>
<reference evidence="2" key="1">
    <citation type="journal article" date="2020" name="Fungal Divers.">
        <title>Resolving the Mortierellaceae phylogeny through synthesis of multi-gene phylogenetics and phylogenomics.</title>
        <authorList>
            <person name="Vandepol N."/>
            <person name="Liber J."/>
            <person name="Desiro A."/>
            <person name="Na H."/>
            <person name="Kennedy M."/>
            <person name="Barry K."/>
            <person name="Grigoriev I.V."/>
            <person name="Miller A.N."/>
            <person name="O'Donnell K."/>
            <person name="Stajich J.E."/>
            <person name="Bonito G."/>
        </authorList>
    </citation>
    <scope>NUCLEOTIDE SEQUENCE</scope>
    <source>
        <strain evidence="2">NVP1</strain>
    </source>
</reference>
<gene>
    <name evidence="2" type="ORF">BG006_002353</name>
</gene>
<evidence type="ECO:0000256" key="1">
    <source>
        <dbReference type="SAM" id="MobiDB-lite"/>
    </source>
</evidence>
<feature type="compositionally biased region" description="Polar residues" evidence="1">
    <location>
        <begin position="318"/>
        <end position="336"/>
    </location>
</feature>
<feature type="region of interest" description="Disordered" evidence="1">
    <location>
        <begin position="279"/>
        <end position="312"/>
    </location>
</feature>
<organism evidence="2 3">
    <name type="scientific">Podila minutissima</name>
    <dbReference type="NCBI Taxonomy" id="64525"/>
    <lineage>
        <taxon>Eukaryota</taxon>
        <taxon>Fungi</taxon>
        <taxon>Fungi incertae sedis</taxon>
        <taxon>Mucoromycota</taxon>
        <taxon>Mortierellomycotina</taxon>
        <taxon>Mortierellomycetes</taxon>
        <taxon>Mortierellales</taxon>
        <taxon>Mortierellaceae</taxon>
        <taxon>Podila</taxon>
    </lineage>
</organism>
<evidence type="ECO:0000313" key="2">
    <source>
        <dbReference type="EMBL" id="KAF9334326.1"/>
    </source>
</evidence>
<protein>
    <submittedName>
        <fullName evidence="2">Uncharacterized protein</fullName>
    </submittedName>
</protein>
<name>A0A9P5VP18_9FUNG</name>
<dbReference type="AlphaFoldDB" id="A0A9P5VP18"/>
<dbReference type="Proteomes" id="UP000696485">
    <property type="component" value="Unassembled WGS sequence"/>
</dbReference>
<feature type="region of interest" description="Disordered" evidence="1">
    <location>
        <begin position="318"/>
        <end position="337"/>
    </location>
</feature>
<dbReference type="EMBL" id="JAAAUY010000154">
    <property type="protein sequence ID" value="KAF9334326.1"/>
    <property type="molecule type" value="Genomic_DNA"/>
</dbReference>
<sequence length="490" mass="55734">MLCIYATNGIKIVPTISSDPPPRYAPQDAGLIFYGYTKVRDILSREYVLQITEMPRSSFNNIMSFPDIMMCSTGTRLSDSSRLLDVNNNKINITMINITAATQQMYHDLCNKHAWLTIFSTKNQLVNVTQNEDSVYNIMLGTLPDVNEEFYSWFYVAPNYDNPFLTGKNVPHETWSDFWDNNFAISQNYTTLQIQVTNVQTYVLRKDFWGLLGETEDVPKRSVSAVGSSFFRSGASRVDIYLPKKEIHQKQIPRLDPFGLIAMFLMSNKTKRRILKAYGPLPNESSPQNGPNNNPGARSRMSTSSTFSSISSYGSDPTLYNHQMSPTYPGQHSPASLMSPASEYFKPGEQLTQPQHQQVQRMMDSRFRRLERMLSEYYLEMPTIEDEVEAEKASQGAMGRFWDGLWGRRRQDHTSIPDNNSYYGPPLGGHDPYHDQNALNKRHKRQPVPDETYTVGHHTRDGDLHVVRKGGLIKDGTEDGTENGYQAAPA</sequence>
<proteinExistence type="predicted"/>
<feature type="region of interest" description="Disordered" evidence="1">
    <location>
        <begin position="416"/>
        <end position="490"/>
    </location>
</feature>
<keyword evidence="3" id="KW-1185">Reference proteome</keyword>
<comment type="caution">
    <text evidence="2">The sequence shown here is derived from an EMBL/GenBank/DDBJ whole genome shotgun (WGS) entry which is preliminary data.</text>
</comment>
<accession>A0A9P5VP18</accession>